<gene>
    <name evidence="2" type="ORF">EKO24_008650</name>
</gene>
<evidence type="ECO:0000259" key="1">
    <source>
        <dbReference type="PROSITE" id="PS50883"/>
    </source>
</evidence>
<dbReference type="Proteomes" id="UP000733744">
    <property type="component" value="Unassembled WGS sequence"/>
</dbReference>
<dbReference type="PANTHER" id="PTHR33121:SF82">
    <property type="entry name" value="SIGNAL TRANSDUCTION PROTEIN CONTAINING A EAL DOMAIN"/>
    <property type="match status" value="1"/>
</dbReference>
<protein>
    <submittedName>
        <fullName evidence="2">EAL domain-containing protein</fullName>
    </submittedName>
</protein>
<dbReference type="Gene3D" id="3.30.450.20">
    <property type="entry name" value="PAS domain"/>
    <property type="match status" value="1"/>
</dbReference>
<evidence type="ECO:0000313" key="2">
    <source>
        <dbReference type="EMBL" id="TRW96416.1"/>
    </source>
</evidence>
<dbReference type="InterPro" id="IPR001633">
    <property type="entry name" value="EAL_dom"/>
</dbReference>
<dbReference type="Pfam" id="PF10388">
    <property type="entry name" value="YkuI_C"/>
    <property type="match status" value="1"/>
</dbReference>
<name>A0ABY3CBF0_9GAMM</name>
<dbReference type="Pfam" id="PF00563">
    <property type="entry name" value="EAL"/>
    <property type="match status" value="1"/>
</dbReference>
<dbReference type="PANTHER" id="PTHR33121">
    <property type="entry name" value="CYCLIC DI-GMP PHOSPHODIESTERASE PDEF"/>
    <property type="match status" value="1"/>
</dbReference>
<dbReference type="SUPFAM" id="SSF141868">
    <property type="entry name" value="EAL domain-like"/>
    <property type="match status" value="1"/>
</dbReference>
<comment type="caution">
    <text evidence="2">The sequence shown here is derived from an EMBL/GenBank/DDBJ whole genome shotgun (WGS) entry which is preliminary data.</text>
</comment>
<dbReference type="InterPro" id="IPR035919">
    <property type="entry name" value="EAL_sf"/>
</dbReference>
<dbReference type="EMBL" id="RYFG02000082">
    <property type="protein sequence ID" value="TRW96416.1"/>
    <property type="molecule type" value="Genomic_DNA"/>
</dbReference>
<evidence type="ECO:0000313" key="3">
    <source>
        <dbReference type="Proteomes" id="UP000733744"/>
    </source>
</evidence>
<dbReference type="SUPFAM" id="SSF103190">
    <property type="entry name" value="Sensory domain-like"/>
    <property type="match status" value="1"/>
</dbReference>
<dbReference type="InterPro" id="IPR029151">
    <property type="entry name" value="Sensor-like_sf"/>
</dbReference>
<accession>A0ABY3CBF0</accession>
<dbReference type="SMART" id="SM00052">
    <property type="entry name" value="EAL"/>
    <property type="match status" value="1"/>
</dbReference>
<keyword evidence="3" id="KW-1185">Reference proteome</keyword>
<dbReference type="Gene3D" id="3.20.20.450">
    <property type="entry name" value="EAL domain"/>
    <property type="match status" value="1"/>
</dbReference>
<dbReference type="InterPro" id="IPR018842">
    <property type="entry name" value="YkuI_C"/>
</dbReference>
<dbReference type="CDD" id="cd01948">
    <property type="entry name" value="EAL"/>
    <property type="match status" value="1"/>
</dbReference>
<organism evidence="2 3">
    <name type="scientific">Candidatus Methylobacter oryzae</name>
    <dbReference type="NCBI Taxonomy" id="2497749"/>
    <lineage>
        <taxon>Bacteria</taxon>
        <taxon>Pseudomonadati</taxon>
        <taxon>Pseudomonadota</taxon>
        <taxon>Gammaproteobacteria</taxon>
        <taxon>Methylococcales</taxon>
        <taxon>Methylococcaceae</taxon>
        <taxon>Methylobacter</taxon>
    </lineage>
</organism>
<dbReference type="InterPro" id="IPR050706">
    <property type="entry name" value="Cyclic-di-GMP_PDE-like"/>
</dbReference>
<feature type="domain" description="EAL" evidence="1">
    <location>
        <begin position="6"/>
        <end position="257"/>
    </location>
</feature>
<sequence length="405" mass="46374">MQVQWQNALKINYLDMTQEKKLFPYFQPIIGAASGTIIGYEALARQYDTNGRVRSAGELFSSSNFSAEQLIAWDRQVRRQALERFSQSNYNGYLTINISAAWIDHLADFKALPTLLMLNEFNVDRSRVIIEITESKGDLDKLVAIADLYRQHGLKIAIDDFGAGFSQLERVMAIQPDIIKLDMRLFQNAAKGGIASDVVHLISRLAKRTGCRIVCEGVETVEDFHFGLSCGAQYMQGYLFSPATAEFKDPLHYQKQISSLRKTFLKKTLAKEEHKIQFIANIKGLIEPLKKALENGVNLNELSRHPFENSGILRFYLCNNEGDQISSNYNFSEGRWLEDSAQIGFNWAWRPYIYQLLALESTEDSYRLVTSERYRDFNSDTLCKTLSLRLDEERILLIDIAAEWL</sequence>
<proteinExistence type="predicted"/>
<dbReference type="PROSITE" id="PS50883">
    <property type="entry name" value="EAL"/>
    <property type="match status" value="1"/>
</dbReference>
<reference evidence="2 3" key="1">
    <citation type="journal article" date="2019" name="Antonie Van Leeuwenhoek">
        <title>Description of 'Ca. Methylobacter oryzae' KRF1, a novel species from the environmentally important Methylobacter clade 2.</title>
        <authorList>
            <person name="Khatri K."/>
            <person name="Mohite J.A."/>
            <person name="Pandit P.S."/>
            <person name="Bahulikar R."/>
            <person name="Rahalkar M.C."/>
        </authorList>
    </citation>
    <scope>NUCLEOTIDE SEQUENCE [LARGE SCALE GENOMIC DNA]</scope>
    <source>
        <strain evidence="2 3">KRF1</strain>
    </source>
</reference>